<evidence type="ECO:0000256" key="1">
    <source>
        <dbReference type="SAM" id="SignalP"/>
    </source>
</evidence>
<dbReference type="OrthoDB" id="6180245at2759"/>
<name>A0A8S3VCY5_MYTED</name>
<feature type="signal peptide" evidence="1">
    <location>
        <begin position="1"/>
        <end position="19"/>
    </location>
</feature>
<accession>A0A8S3VCY5</accession>
<reference evidence="2" key="1">
    <citation type="submission" date="2021-03" db="EMBL/GenBank/DDBJ databases">
        <authorList>
            <person name="Bekaert M."/>
        </authorList>
    </citation>
    <scope>NUCLEOTIDE SEQUENCE</scope>
</reference>
<proteinExistence type="predicted"/>
<keyword evidence="1" id="KW-0732">Signal</keyword>
<keyword evidence="3" id="KW-1185">Reference proteome</keyword>
<protein>
    <submittedName>
        <fullName evidence="2">Uncharacterized protein</fullName>
    </submittedName>
</protein>
<evidence type="ECO:0000313" key="3">
    <source>
        <dbReference type="Proteomes" id="UP000683360"/>
    </source>
</evidence>
<comment type="caution">
    <text evidence="2">The sequence shown here is derived from an EMBL/GenBank/DDBJ whole genome shotgun (WGS) entry which is preliminary data.</text>
</comment>
<dbReference type="EMBL" id="CAJPWZ010003265">
    <property type="protein sequence ID" value="CAG2255350.1"/>
    <property type="molecule type" value="Genomic_DNA"/>
</dbReference>
<organism evidence="2 3">
    <name type="scientific">Mytilus edulis</name>
    <name type="common">Blue mussel</name>
    <dbReference type="NCBI Taxonomy" id="6550"/>
    <lineage>
        <taxon>Eukaryota</taxon>
        <taxon>Metazoa</taxon>
        <taxon>Spiralia</taxon>
        <taxon>Lophotrochozoa</taxon>
        <taxon>Mollusca</taxon>
        <taxon>Bivalvia</taxon>
        <taxon>Autobranchia</taxon>
        <taxon>Pteriomorphia</taxon>
        <taxon>Mytilida</taxon>
        <taxon>Mytiloidea</taxon>
        <taxon>Mytilidae</taxon>
        <taxon>Mytilinae</taxon>
        <taxon>Mytilus</taxon>
    </lineage>
</organism>
<dbReference type="Proteomes" id="UP000683360">
    <property type="component" value="Unassembled WGS sequence"/>
</dbReference>
<dbReference type="AlphaFoldDB" id="A0A8S3VCY5"/>
<sequence>MKATIILAVVVLATMCGSGQSGGYSVTNSCYSKGGYCTHYTCDYKGYIFDSTTKYSDCPNIKCCLPDPHYVKPKPIARSYNPTKVYNTNPVYNNKGYCSNYNSCRAGYYFYSKSAYNCNSYKGCCIPRDPHGQGFCAEYGSCPAEYYFCNNKGYYYYDTSRYVDCHGYKGCCLPSKCYYISR</sequence>
<feature type="chain" id="PRO_5035822431" evidence="1">
    <location>
        <begin position="20"/>
        <end position="182"/>
    </location>
</feature>
<evidence type="ECO:0000313" key="2">
    <source>
        <dbReference type="EMBL" id="CAG2255350.1"/>
    </source>
</evidence>
<gene>
    <name evidence="2" type="ORF">MEDL_66765</name>
</gene>